<evidence type="ECO:0000256" key="2">
    <source>
        <dbReference type="SAM" id="Coils"/>
    </source>
</evidence>
<comment type="caution">
    <text evidence="5">The sequence shown here is derived from an EMBL/GenBank/DDBJ whole genome shotgun (WGS) entry which is preliminary data.</text>
</comment>
<dbReference type="InterPro" id="IPR036361">
    <property type="entry name" value="SAP_dom_sf"/>
</dbReference>
<dbReference type="Pfam" id="PF14443">
    <property type="entry name" value="DBC1"/>
    <property type="match status" value="1"/>
</dbReference>
<evidence type="ECO:0000313" key="5">
    <source>
        <dbReference type="EMBL" id="TPP61822.1"/>
    </source>
</evidence>
<evidence type="ECO:0000313" key="6">
    <source>
        <dbReference type="Proteomes" id="UP000316759"/>
    </source>
</evidence>
<dbReference type="Proteomes" id="UP000316759">
    <property type="component" value="Unassembled WGS sequence"/>
</dbReference>
<dbReference type="InterPro" id="IPR045353">
    <property type="entry name" value="LAIKA"/>
</dbReference>
<keyword evidence="5" id="KW-0131">Cell cycle</keyword>
<name>A0A504YJ92_FASGI</name>
<feature type="compositionally biased region" description="Basic and acidic residues" evidence="3">
    <location>
        <begin position="587"/>
        <end position="601"/>
    </location>
</feature>
<feature type="compositionally biased region" description="Basic and acidic residues" evidence="3">
    <location>
        <begin position="610"/>
        <end position="631"/>
    </location>
</feature>
<dbReference type="PROSITE" id="PS50800">
    <property type="entry name" value="SAP"/>
    <property type="match status" value="1"/>
</dbReference>
<evidence type="ECO:0000256" key="3">
    <source>
        <dbReference type="SAM" id="MobiDB-lite"/>
    </source>
</evidence>
<proteinExistence type="predicted"/>
<keyword evidence="6" id="KW-1185">Reference proteome</keyword>
<dbReference type="GO" id="GO:0005634">
    <property type="term" value="C:nucleus"/>
    <property type="evidence" value="ECO:0007669"/>
    <property type="project" value="TreeGrafter"/>
</dbReference>
<dbReference type="EMBL" id="SUNJ01007651">
    <property type="protein sequence ID" value="TPP61822.1"/>
    <property type="molecule type" value="Genomic_DNA"/>
</dbReference>
<dbReference type="PANTHER" id="PTHR14304">
    <property type="entry name" value="CELL DIVISION CYCLE AND APOPTOSIS REGULATOR PROTEIN"/>
    <property type="match status" value="1"/>
</dbReference>
<feature type="region of interest" description="Disordered" evidence="3">
    <location>
        <begin position="587"/>
        <end position="632"/>
    </location>
</feature>
<feature type="region of interest" description="Disordered" evidence="3">
    <location>
        <begin position="862"/>
        <end position="915"/>
    </location>
</feature>
<feature type="compositionally biased region" description="Basic and acidic residues" evidence="3">
    <location>
        <begin position="495"/>
        <end position="506"/>
    </location>
</feature>
<feature type="compositionally biased region" description="Basic and acidic residues" evidence="3">
    <location>
        <begin position="462"/>
        <end position="482"/>
    </location>
</feature>
<dbReference type="SUPFAM" id="SSF68906">
    <property type="entry name" value="SAP domain"/>
    <property type="match status" value="1"/>
</dbReference>
<protein>
    <submittedName>
        <fullName evidence="5">Cell division cycle and apoptosis regulator protein 1</fullName>
    </submittedName>
</protein>
<dbReference type="SMART" id="SM01122">
    <property type="entry name" value="DBC1"/>
    <property type="match status" value="1"/>
</dbReference>
<feature type="region of interest" description="Disordered" evidence="3">
    <location>
        <begin position="77"/>
        <end position="132"/>
    </location>
</feature>
<dbReference type="OrthoDB" id="21006at2759"/>
<evidence type="ECO:0000256" key="1">
    <source>
        <dbReference type="ARBA" id="ARBA00023054"/>
    </source>
</evidence>
<dbReference type="Pfam" id="PF19256">
    <property type="entry name" value="LAIKA"/>
    <property type="match status" value="1"/>
</dbReference>
<keyword evidence="1 2" id="KW-0175">Coiled coil</keyword>
<sequence length="915" mass="104416">MANRWSRNGKSVSRWILSSFYMCSHRKILSMEILAPYGGGYVGSGGVGVGFYMTSASPADRRPYNAAPVSKPFYGGYRDDYRPRSERREEFRGGKRGPPKGRSPVEKRYHDTPPSQRRDHRPFGKRPPPLGKYEVKLPKTVFNIVTKSVAELRHTYPRLNVASDVYECESSWCRAFPLHSPFKLGSGSDYHVFHRDVDPPIPADTSLLNPSDADYSYSARVMLMACPNLGELYKNTLRVADDAAGTDKVAPGKNMHFLVGGRAKSETMAIGGPWSPSLDGPNPGGDPKTLINTAIRTFKGFTGFDLSSCTEWIRFMEIRYYRYPDTKAPAFHGDDEDRVVKTEGPEVVVFFIPNAAHLIPSDDKWSETREYYSSVLQKLLSPEEKPKTETAPEAPEGDTSTVDVSMDETEEGPRSDMEPTHYSKIDVNSLKVNELRNELAARNLDTKGLKVNLVSRLQSALDEERKADATEEKTEAEEKKTEQTPAKATSPTAQPKEESKELSEKDRRRLERLYRLNEKPSIIIHPNRAARGGRFDCHRVSLFSLLDYRTEEQKEHNFEVSLFAEQFHEMLQRDCAFEIFKAIHDAPEKEHKAEQDGKLENGVDEEEKEPDLKRRREDPQTHDEHNEDNKVRKIRRTTRPDLLFAFTYFDLGHAGYIRDHDLCELLHLLDLRYSKSQMRKLVSKVVSRRERVEYHNLTDGDIVEGDDKDVVTIRSDVNEDPEVIKMLALGNRALFDTTQPPAPAKIVVGGGNVSEITVRLEKAEEQKRQMQFQFFQIKDELGKFLVNRSHFLPEKTRTQLNSFKDTEDGLREQCHDLSSRLKTEQRQAHDNKALLSSYGHLLYLAKDKLETVLNNINKQFEKEKAKRDAEKAAADAEKAKKEGDTTKTENSEENNEKTEDTEKSEEKEWEVVDAV</sequence>
<dbReference type="GO" id="GO:0051301">
    <property type="term" value="P:cell division"/>
    <property type="evidence" value="ECO:0007669"/>
    <property type="project" value="UniProtKB-KW"/>
</dbReference>
<keyword evidence="5" id="KW-0132">Cell division</keyword>
<accession>A0A504YJ92</accession>
<dbReference type="InterPro" id="IPR003034">
    <property type="entry name" value="SAP_dom"/>
</dbReference>
<dbReference type="InterPro" id="IPR025224">
    <property type="entry name" value="CCAR1/CCAR2"/>
</dbReference>
<feature type="domain" description="SAP" evidence="4">
    <location>
        <begin position="427"/>
        <end position="461"/>
    </location>
</feature>
<dbReference type="PANTHER" id="PTHR14304:SF11">
    <property type="entry name" value="SAP DOMAIN-CONTAINING PROTEIN"/>
    <property type="match status" value="1"/>
</dbReference>
<feature type="compositionally biased region" description="Basic and acidic residues" evidence="3">
    <location>
        <begin position="77"/>
        <end position="93"/>
    </location>
</feature>
<evidence type="ECO:0000259" key="4">
    <source>
        <dbReference type="PROSITE" id="PS50800"/>
    </source>
</evidence>
<gene>
    <name evidence="5" type="ORF">FGIG_04277</name>
</gene>
<dbReference type="GO" id="GO:0006355">
    <property type="term" value="P:regulation of DNA-templated transcription"/>
    <property type="evidence" value="ECO:0007669"/>
    <property type="project" value="InterPro"/>
</dbReference>
<feature type="region of interest" description="Disordered" evidence="3">
    <location>
        <begin position="382"/>
        <end position="423"/>
    </location>
</feature>
<dbReference type="AlphaFoldDB" id="A0A504YJ92"/>
<dbReference type="Pfam" id="PF02037">
    <property type="entry name" value="SAP"/>
    <property type="match status" value="1"/>
</dbReference>
<dbReference type="SMART" id="SM00513">
    <property type="entry name" value="SAP"/>
    <property type="match status" value="1"/>
</dbReference>
<feature type="coiled-coil region" evidence="2">
    <location>
        <begin position="753"/>
        <end position="780"/>
    </location>
</feature>
<dbReference type="InterPro" id="IPR025954">
    <property type="entry name" value="DBC1/CARP1_inactive_NUDIX"/>
</dbReference>
<feature type="compositionally biased region" description="Basic and acidic residues" evidence="3">
    <location>
        <begin position="411"/>
        <end position="423"/>
    </location>
</feature>
<organism evidence="5 6">
    <name type="scientific">Fasciola gigantica</name>
    <name type="common">Giant liver fluke</name>
    <dbReference type="NCBI Taxonomy" id="46835"/>
    <lineage>
        <taxon>Eukaryota</taxon>
        <taxon>Metazoa</taxon>
        <taxon>Spiralia</taxon>
        <taxon>Lophotrochozoa</taxon>
        <taxon>Platyhelminthes</taxon>
        <taxon>Trematoda</taxon>
        <taxon>Digenea</taxon>
        <taxon>Plagiorchiida</taxon>
        <taxon>Echinostomata</taxon>
        <taxon>Echinostomatoidea</taxon>
        <taxon>Fasciolidae</taxon>
        <taxon>Fasciola</taxon>
    </lineage>
</organism>
<feature type="region of interest" description="Disordered" evidence="3">
    <location>
        <begin position="461"/>
        <end position="506"/>
    </location>
</feature>
<dbReference type="Gene3D" id="1.10.720.30">
    <property type="entry name" value="SAP domain"/>
    <property type="match status" value="1"/>
</dbReference>
<dbReference type="STRING" id="46835.A0A504YJ92"/>
<reference evidence="5 6" key="1">
    <citation type="submission" date="2019-04" db="EMBL/GenBank/DDBJ databases">
        <title>Annotation for the trematode Fasciola gigantica.</title>
        <authorList>
            <person name="Choi Y.-J."/>
        </authorList>
    </citation>
    <scope>NUCLEOTIDE SEQUENCE [LARGE SCALE GENOMIC DNA]</scope>
    <source>
        <strain evidence="5">Uganda_cow_1</strain>
    </source>
</reference>